<dbReference type="SUPFAM" id="SSF47769">
    <property type="entry name" value="SAM/Pointed domain"/>
    <property type="match status" value="1"/>
</dbReference>
<dbReference type="Gene3D" id="1.10.150.50">
    <property type="entry name" value="Transcription Factor, Ets-1"/>
    <property type="match status" value="1"/>
</dbReference>
<dbReference type="InterPro" id="IPR002110">
    <property type="entry name" value="Ankyrin_rpt"/>
</dbReference>
<feature type="repeat" description="ANK" evidence="8">
    <location>
        <begin position="48"/>
        <end position="80"/>
    </location>
</feature>
<keyword evidence="11" id="KW-1185">Reference proteome</keyword>
<evidence type="ECO:0000313" key="10">
    <source>
        <dbReference type="EMBL" id="CAD6196328.1"/>
    </source>
</evidence>
<dbReference type="AlphaFoldDB" id="A0A8S1HKU8"/>
<dbReference type="Gene3D" id="1.25.40.20">
    <property type="entry name" value="Ankyrin repeat-containing domain"/>
    <property type="match status" value="2"/>
</dbReference>
<organism evidence="10 11">
    <name type="scientific">Caenorhabditis auriculariae</name>
    <dbReference type="NCBI Taxonomy" id="2777116"/>
    <lineage>
        <taxon>Eukaryota</taxon>
        <taxon>Metazoa</taxon>
        <taxon>Ecdysozoa</taxon>
        <taxon>Nematoda</taxon>
        <taxon>Chromadorea</taxon>
        <taxon>Rhabditida</taxon>
        <taxon>Rhabditina</taxon>
        <taxon>Rhabditomorpha</taxon>
        <taxon>Rhabditoidea</taxon>
        <taxon>Rhabditidae</taxon>
        <taxon>Peloderinae</taxon>
        <taxon>Caenorhabditis</taxon>
    </lineage>
</organism>
<protein>
    <recommendedName>
        <fullName evidence="1">NAD(+) ADP-ribosyltransferase</fullName>
        <ecNumber evidence="1">2.4.2.30</ecNumber>
    </recommendedName>
</protein>
<dbReference type="EMBL" id="CAJGYM010000070">
    <property type="protein sequence ID" value="CAD6196328.1"/>
    <property type="molecule type" value="Genomic_DNA"/>
</dbReference>
<keyword evidence="3" id="KW-0548">Nucleotidyltransferase</keyword>
<dbReference type="InterPro" id="IPR036770">
    <property type="entry name" value="Ankyrin_rpt-contain_sf"/>
</dbReference>
<comment type="caution">
    <text evidence="10">The sequence shown here is derived from an EMBL/GenBank/DDBJ whole genome shotgun (WGS) entry which is preliminary data.</text>
</comment>
<name>A0A8S1HKU8_9PELO</name>
<keyword evidence="2" id="KW-0328">Glycosyltransferase</keyword>
<evidence type="ECO:0000256" key="8">
    <source>
        <dbReference type="PROSITE-ProRule" id="PRU00023"/>
    </source>
</evidence>
<evidence type="ECO:0000259" key="9">
    <source>
        <dbReference type="PROSITE" id="PS50105"/>
    </source>
</evidence>
<dbReference type="OrthoDB" id="539213at2759"/>
<reference evidence="10" key="1">
    <citation type="submission" date="2020-10" db="EMBL/GenBank/DDBJ databases">
        <authorList>
            <person name="Kikuchi T."/>
        </authorList>
    </citation>
    <scope>NUCLEOTIDE SEQUENCE</scope>
    <source>
        <strain evidence="10">NKZ352</strain>
    </source>
</reference>
<dbReference type="Proteomes" id="UP000835052">
    <property type="component" value="Unassembled WGS sequence"/>
</dbReference>
<comment type="catalytic activity">
    <reaction evidence="7">
        <text>NAD(+) + (ADP-D-ribosyl)n-acceptor = nicotinamide + (ADP-D-ribosyl)n+1-acceptor + H(+).</text>
        <dbReference type="EC" id="2.4.2.30"/>
    </reaction>
</comment>
<evidence type="ECO:0000256" key="5">
    <source>
        <dbReference type="ARBA" id="ARBA00023043"/>
    </source>
</evidence>
<keyword evidence="3" id="KW-0808">Transferase</keyword>
<evidence type="ECO:0000256" key="7">
    <source>
        <dbReference type="ARBA" id="ARBA00033987"/>
    </source>
</evidence>
<dbReference type="GO" id="GO:0003950">
    <property type="term" value="F:NAD+ poly-ADP-ribosyltransferase activity"/>
    <property type="evidence" value="ECO:0007669"/>
    <property type="project" value="UniProtKB-EC"/>
</dbReference>
<accession>A0A8S1HKU8</accession>
<dbReference type="PROSITE" id="PS50105">
    <property type="entry name" value="SAM_DOMAIN"/>
    <property type="match status" value="1"/>
</dbReference>
<dbReference type="PROSITE" id="PS50088">
    <property type="entry name" value="ANK_REPEAT"/>
    <property type="match status" value="3"/>
</dbReference>
<feature type="repeat" description="ANK" evidence="8">
    <location>
        <begin position="81"/>
        <end position="113"/>
    </location>
</feature>
<keyword evidence="5 8" id="KW-0040">ANK repeat</keyword>
<feature type="domain" description="SAM" evidence="9">
    <location>
        <begin position="617"/>
        <end position="674"/>
    </location>
</feature>
<proteinExistence type="inferred from homology"/>
<evidence type="ECO:0000256" key="4">
    <source>
        <dbReference type="ARBA" id="ARBA00022737"/>
    </source>
</evidence>
<dbReference type="PANTHER" id="PTHR24171">
    <property type="entry name" value="ANKYRIN REPEAT DOMAIN-CONTAINING PROTEIN 39-RELATED"/>
    <property type="match status" value="1"/>
</dbReference>
<keyword evidence="4" id="KW-0677">Repeat</keyword>
<dbReference type="SMART" id="SM00248">
    <property type="entry name" value="ANK"/>
    <property type="match status" value="6"/>
</dbReference>
<sequence>MSGVAALDGVDDRDVPKMELLAAAFNSDTAKIAELLRTGVHVDATDDDGVTALQIAASNGNNSLVVFLLEREAEIDSCNQLGMTPFHHAAREGKLNVIDTLLQRGAAFNKQTYLGANALTLAAAGGHTDVVKKLLAIGVEASPRNRSLAPTPLIAATASRNSQICGILTQRGAPIDEIKEALMGLSALSTAIVCTPGSYMVSSLLDLGANPDKKSLWRKSAIELAKAFKRIDVVNLLFEKRTRHREPSGNPQIRQSIFEDKLDSVGNVIHLDQPSPDGCTFLMFATTVRSLSSMRRLLDLRVDVNSRDAMHINALQISCLLRFDEGSLLLLAHGSPTVEVNRYSLTAYDLFMLSNESSESALRKQLNPYRAHPPELRLSLSHSSSTLPKEWLSRVSWPIGLISNDRSSDGSRIETKQWLDAFSKWHPSKERNPSRLVLVDDVLRGTKTLRIPERNDLDAVTDTMRGMIEDAHSFLCPSFFDAYGLKEDLKKGQEELLVYHKHYDIAQYHAHTSGYQSNRRWNPRNSLVLHRREGSDTTVERRKPRTIASVELPSQNQMRTTPRMLKKSRESMIVDESSRLYRRSTSAAQLVQIPTILSAAPLRARPVGVPVTEEQIWQTMCKYGLKEYVSVLQDEEIDKQVFFSLTDEDFKNLGIRNSKHRAVIVEIQKALLNTS</sequence>
<dbReference type="PROSITE" id="PS50297">
    <property type="entry name" value="ANK_REP_REGION"/>
    <property type="match status" value="2"/>
</dbReference>
<comment type="similarity">
    <text evidence="6">Belongs to the ARTD/PARP family.</text>
</comment>
<dbReference type="Pfam" id="PF00536">
    <property type="entry name" value="SAM_1"/>
    <property type="match status" value="1"/>
</dbReference>
<evidence type="ECO:0000256" key="1">
    <source>
        <dbReference type="ARBA" id="ARBA00012020"/>
    </source>
</evidence>
<dbReference type="CDD" id="cd09487">
    <property type="entry name" value="SAM_superfamily"/>
    <property type="match status" value="1"/>
</dbReference>
<dbReference type="SUPFAM" id="SSF48403">
    <property type="entry name" value="Ankyrin repeat"/>
    <property type="match status" value="1"/>
</dbReference>
<dbReference type="InterPro" id="IPR013761">
    <property type="entry name" value="SAM/pointed_sf"/>
</dbReference>
<evidence type="ECO:0000256" key="2">
    <source>
        <dbReference type="ARBA" id="ARBA00022676"/>
    </source>
</evidence>
<gene>
    <name evidence="10" type="ORF">CAUJ_LOCUS12243</name>
</gene>
<evidence type="ECO:0000256" key="3">
    <source>
        <dbReference type="ARBA" id="ARBA00022695"/>
    </source>
</evidence>
<feature type="repeat" description="ANK" evidence="8">
    <location>
        <begin position="114"/>
        <end position="146"/>
    </location>
</feature>
<dbReference type="InterPro" id="IPR001660">
    <property type="entry name" value="SAM"/>
</dbReference>
<evidence type="ECO:0000256" key="6">
    <source>
        <dbReference type="ARBA" id="ARBA00024347"/>
    </source>
</evidence>
<dbReference type="GO" id="GO:0016779">
    <property type="term" value="F:nucleotidyltransferase activity"/>
    <property type="evidence" value="ECO:0007669"/>
    <property type="project" value="UniProtKB-KW"/>
</dbReference>
<dbReference type="EC" id="2.4.2.30" evidence="1"/>
<dbReference type="Pfam" id="PF12796">
    <property type="entry name" value="Ank_2"/>
    <property type="match status" value="2"/>
</dbReference>
<evidence type="ECO:0000313" key="11">
    <source>
        <dbReference type="Proteomes" id="UP000835052"/>
    </source>
</evidence>